<dbReference type="InterPro" id="IPR005467">
    <property type="entry name" value="His_kinase_dom"/>
</dbReference>
<evidence type="ECO:0000256" key="5">
    <source>
        <dbReference type="ARBA" id="ARBA00022553"/>
    </source>
</evidence>
<dbReference type="EC" id="2.7.13.3" evidence="3"/>
<feature type="domain" description="HAMP" evidence="16">
    <location>
        <begin position="103"/>
        <end position="156"/>
    </location>
</feature>
<sequence length="368" mass="41330">MWNKITLRCRLTLLTALILAAVCVCLTYFSIFNAGLAFSTPSNSSPRLQIPQQVDEVKQVPSQGSDNVYFIYEKNKRKFTNISILYMCMFIVIGTGLTYLIAGKVLKPVTDLSRNIRDIDENNLTTRITAIHNGDEVAKLTSSFNHLLTRLENAFESQRRFAQHAAHEFKTPLASIMTNIEVLQLDKDPSKEEYKEVIEITKESTEKLIQLVSELLQLHVSVCEESMVKTDAYEMFETIFHELDPSIKQKNIRTSNDCQCMILGIPDLLYHAFYNIVQNAVKYNKDGGQITISSDKNKIVISDTGIGIPASYIQHIFEPFYCVEPSRSRKLGGSGLGLSVVKAIIEKHDGNIHIESNIGAGTTITVEI</sequence>
<evidence type="ECO:0000259" key="15">
    <source>
        <dbReference type="PROSITE" id="PS50109"/>
    </source>
</evidence>
<dbReference type="InterPro" id="IPR004358">
    <property type="entry name" value="Sig_transdc_His_kin-like_C"/>
</dbReference>
<dbReference type="PROSITE" id="PS50885">
    <property type="entry name" value="HAMP"/>
    <property type="match status" value="1"/>
</dbReference>
<name>A0A3A3GQ81_PANTH</name>
<gene>
    <name evidence="17" type="ORF">DQX05_00320</name>
</gene>
<evidence type="ECO:0000256" key="14">
    <source>
        <dbReference type="SAM" id="Phobius"/>
    </source>
</evidence>
<dbReference type="OrthoDB" id="9813151at2"/>
<dbReference type="FunFam" id="3.30.565.10:FF:000006">
    <property type="entry name" value="Sensor histidine kinase WalK"/>
    <property type="match status" value="1"/>
</dbReference>
<dbReference type="SUPFAM" id="SSF47384">
    <property type="entry name" value="Homodimeric domain of signal transducing histidine kinase"/>
    <property type="match status" value="1"/>
</dbReference>
<keyword evidence="9 17" id="KW-0418">Kinase</keyword>
<dbReference type="Gene3D" id="1.10.287.130">
    <property type="match status" value="1"/>
</dbReference>
<dbReference type="Pfam" id="PF00512">
    <property type="entry name" value="HisKA"/>
    <property type="match status" value="1"/>
</dbReference>
<dbReference type="InterPro" id="IPR036890">
    <property type="entry name" value="HATPase_C_sf"/>
</dbReference>
<organism evidence="17 18">
    <name type="scientific">Paenibacillus thiaminolyticus</name>
    <name type="common">Bacillus thiaminolyticus</name>
    <dbReference type="NCBI Taxonomy" id="49283"/>
    <lineage>
        <taxon>Bacteria</taxon>
        <taxon>Bacillati</taxon>
        <taxon>Bacillota</taxon>
        <taxon>Bacilli</taxon>
        <taxon>Bacillales</taxon>
        <taxon>Paenibacillaceae</taxon>
        <taxon>Paenibacillus</taxon>
    </lineage>
</organism>
<feature type="transmembrane region" description="Helical" evidence="14">
    <location>
        <begin position="12"/>
        <end position="38"/>
    </location>
</feature>
<dbReference type="Proteomes" id="UP000266177">
    <property type="component" value="Unassembled WGS sequence"/>
</dbReference>
<evidence type="ECO:0000313" key="18">
    <source>
        <dbReference type="Proteomes" id="UP000266177"/>
    </source>
</evidence>
<dbReference type="GO" id="GO:0005524">
    <property type="term" value="F:ATP binding"/>
    <property type="evidence" value="ECO:0007669"/>
    <property type="project" value="UniProtKB-KW"/>
</dbReference>
<dbReference type="SMART" id="SM00388">
    <property type="entry name" value="HisKA"/>
    <property type="match status" value="1"/>
</dbReference>
<keyword evidence="6" id="KW-0808">Transferase</keyword>
<dbReference type="SUPFAM" id="SSF55874">
    <property type="entry name" value="ATPase domain of HSP90 chaperone/DNA topoisomerase II/histidine kinase"/>
    <property type="match status" value="1"/>
</dbReference>
<keyword evidence="4" id="KW-1003">Cell membrane</keyword>
<keyword evidence="13 14" id="KW-0472">Membrane</keyword>
<evidence type="ECO:0000256" key="6">
    <source>
        <dbReference type="ARBA" id="ARBA00022679"/>
    </source>
</evidence>
<keyword evidence="8" id="KW-0547">Nucleotide-binding</keyword>
<dbReference type="InterPro" id="IPR050398">
    <property type="entry name" value="HssS/ArlS-like"/>
</dbReference>
<dbReference type="CDD" id="cd00075">
    <property type="entry name" value="HATPase"/>
    <property type="match status" value="1"/>
</dbReference>
<accession>A0A3A3GQ81</accession>
<evidence type="ECO:0000259" key="16">
    <source>
        <dbReference type="PROSITE" id="PS50885"/>
    </source>
</evidence>
<evidence type="ECO:0000256" key="12">
    <source>
        <dbReference type="ARBA" id="ARBA00023012"/>
    </source>
</evidence>
<evidence type="ECO:0000313" key="17">
    <source>
        <dbReference type="EMBL" id="RJG26532.1"/>
    </source>
</evidence>
<dbReference type="RefSeq" id="WP_119789907.1">
    <property type="nucleotide sequence ID" value="NZ_QYZD01000001.1"/>
</dbReference>
<dbReference type="SUPFAM" id="SSF158472">
    <property type="entry name" value="HAMP domain-like"/>
    <property type="match status" value="1"/>
</dbReference>
<protein>
    <recommendedName>
        <fullName evidence="3">histidine kinase</fullName>
        <ecNumber evidence="3">2.7.13.3</ecNumber>
    </recommendedName>
</protein>
<dbReference type="PANTHER" id="PTHR45528">
    <property type="entry name" value="SENSOR HISTIDINE KINASE CPXA"/>
    <property type="match status" value="1"/>
</dbReference>
<dbReference type="InterPro" id="IPR003660">
    <property type="entry name" value="HAMP_dom"/>
</dbReference>
<comment type="subcellular location">
    <subcellularLocation>
        <location evidence="2">Cell membrane</location>
        <topology evidence="2">Multi-pass membrane protein</topology>
    </subcellularLocation>
</comment>
<dbReference type="GO" id="GO:0005886">
    <property type="term" value="C:plasma membrane"/>
    <property type="evidence" value="ECO:0007669"/>
    <property type="project" value="UniProtKB-SubCell"/>
</dbReference>
<keyword evidence="10" id="KW-0067">ATP-binding</keyword>
<comment type="catalytic activity">
    <reaction evidence="1">
        <text>ATP + protein L-histidine = ADP + protein N-phospho-L-histidine.</text>
        <dbReference type="EC" id="2.7.13.3"/>
    </reaction>
</comment>
<dbReference type="Gene3D" id="3.30.565.10">
    <property type="entry name" value="Histidine kinase-like ATPase, C-terminal domain"/>
    <property type="match status" value="1"/>
</dbReference>
<dbReference type="GO" id="GO:0000155">
    <property type="term" value="F:phosphorelay sensor kinase activity"/>
    <property type="evidence" value="ECO:0007669"/>
    <property type="project" value="InterPro"/>
</dbReference>
<dbReference type="CDD" id="cd06225">
    <property type="entry name" value="HAMP"/>
    <property type="match status" value="1"/>
</dbReference>
<evidence type="ECO:0000256" key="11">
    <source>
        <dbReference type="ARBA" id="ARBA00022989"/>
    </source>
</evidence>
<evidence type="ECO:0000256" key="7">
    <source>
        <dbReference type="ARBA" id="ARBA00022692"/>
    </source>
</evidence>
<keyword evidence="5" id="KW-0597">Phosphoprotein</keyword>
<keyword evidence="12" id="KW-0902">Two-component regulatory system</keyword>
<dbReference type="PANTHER" id="PTHR45528:SF1">
    <property type="entry name" value="SENSOR HISTIDINE KINASE CPXA"/>
    <property type="match status" value="1"/>
</dbReference>
<evidence type="ECO:0000256" key="4">
    <source>
        <dbReference type="ARBA" id="ARBA00022475"/>
    </source>
</evidence>
<evidence type="ECO:0000256" key="13">
    <source>
        <dbReference type="ARBA" id="ARBA00023136"/>
    </source>
</evidence>
<comment type="caution">
    <text evidence="17">The sequence shown here is derived from an EMBL/GenBank/DDBJ whole genome shotgun (WGS) entry which is preliminary data.</text>
</comment>
<dbReference type="AlphaFoldDB" id="A0A3A3GQ81"/>
<dbReference type="SMART" id="SM00304">
    <property type="entry name" value="HAMP"/>
    <property type="match status" value="1"/>
</dbReference>
<reference evidence="17 18" key="1">
    <citation type="submission" date="2018-09" db="EMBL/GenBank/DDBJ databases">
        <title>Paenibacillus SK2017-BO5.</title>
        <authorList>
            <person name="Piskunova J.V."/>
            <person name="Dubiley S.A."/>
            <person name="Severinov K.V."/>
        </authorList>
    </citation>
    <scope>NUCLEOTIDE SEQUENCE [LARGE SCALE GENOMIC DNA]</scope>
    <source>
        <strain evidence="17 18">BO5</strain>
    </source>
</reference>
<evidence type="ECO:0000256" key="1">
    <source>
        <dbReference type="ARBA" id="ARBA00000085"/>
    </source>
</evidence>
<feature type="transmembrane region" description="Helical" evidence="14">
    <location>
        <begin position="84"/>
        <end position="102"/>
    </location>
</feature>
<evidence type="ECO:0000256" key="8">
    <source>
        <dbReference type="ARBA" id="ARBA00022741"/>
    </source>
</evidence>
<dbReference type="Pfam" id="PF02518">
    <property type="entry name" value="HATPase_c"/>
    <property type="match status" value="1"/>
</dbReference>
<dbReference type="PROSITE" id="PS50109">
    <property type="entry name" value="HIS_KIN"/>
    <property type="match status" value="1"/>
</dbReference>
<dbReference type="CDD" id="cd00082">
    <property type="entry name" value="HisKA"/>
    <property type="match status" value="1"/>
</dbReference>
<dbReference type="InterPro" id="IPR036097">
    <property type="entry name" value="HisK_dim/P_sf"/>
</dbReference>
<dbReference type="PRINTS" id="PR00344">
    <property type="entry name" value="BCTRLSENSOR"/>
</dbReference>
<evidence type="ECO:0000256" key="2">
    <source>
        <dbReference type="ARBA" id="ARBA00004651"/>
    </source>
</evidence>
<keyword evidence="7 14" id="KW-0812">Transmembrane</keyword>
<dbReference type="SMART" id="SM00387">
    <property type="entry name" value="HATPase_c"/>
    <property type="match status" value="1"/>
</dbReference>
<dbReference type="InterPro" id="IPR003661">
    <property type="entry name" value="HisK_dim/P_dom"/>
</dbReference>
<keyword evidence="11 14" id="KW-1133">Transmembrane helix</keyword>
<dbReference type="Gene3D" id="6.10.340.10">
    <property type="match status" value="1"/>
</dbReference>
<dbReference type="InterPro" id="IPR003594">
    <property type="entry name" value="HATPase_dom"/>
</dbReference>
<evidence type="ECO:0000256" key="3">
    <source>
        <dbReference type="ARBA" id="ARBA00012438"/>
    </source>
</evidence>
<feature type="domain" description="Histidine kinase" evidence="15">
    <location>
        <begin position="164"/>
        <end position="368"/>
    </location>
</feature>
<evidence type="ECO:0000256" key="9">
    <source>
        <dbReference type="ARBA" id="ARBA00022777"/>
    </source>
</evidence>
<evidence type="ECO:0000256" key="10">
    <source>
        <dbReference type="ARBA" id="ARBA00022840"/>
    </source>
</evidence>
<proteinExistence type="predicted"/>
<dbReference type="EMBL" id="QYZD01000001">
    <property type="protein sequence ID" value="RJG26532.1"/>
    <property type="molecule type" value="Genomic_DNA"/>
</dbReference>
<dbReference type="Pfam" id="PF00672">
    <property type="entry name" value="HAMP"/>
    <property type="match status" value="1"/>
</dbReference>